<dbReference type="PANTHER" id="PTHR43788">
    <property type="entry name" value="DNA2/NAM7 HELICASE FAMILY MEMBER"/>
    <property type="match status" value="1"/>
</dbReference>
<dbReference type="GO" id="GO:0016787">
    <property type="term" value="F:hydrolase activity"/>
    <property type="evidence" value="ECO:0007669"/>
    <property type="project" value="UniProtKB-KW"/>
</dbReference>
<feature type="region of interest" description="Disordered" evidence="5">
    <location>
        <begin position="233"/>
        <end position="262"/>
    </location>
</feature>
<gene>
    <name evidence="7" type="ORF">EVJ58_g5143</name>
</gene>
<proteinExistence type="predicted"/>
<dbReference type="Proteomes" id="UP000298390">
    <property type="component" value="Unassembled WGS sequence"/>
</dbReference>
<dbReference type="EMBL" id="SEKV01000253">
    <property type="protein sequence ID" value="TFY60453.1"/>
    <property type="molecule type" value="Genomic_DNA"/>
</dbReference>
<sequence>MAPPPLQRIITQNFIDKHQPPIRQETLLETNLTDEFLDEFLKSASTFPNPIRVGIAPAYGPSDQLLAIALATESRVLVIQLQKSKGDTLYRGRGVLLTKVLSNPDCLLYAFNIGQLAISLFLDHGLRIVNGISVQGICPESQEKIVSPFAAVKFAVGDQWPIYEENIKAAFREKLWDPKPARQTSLALKAWLACFLPAIPNMEEQFNTVKRVNTKDKSDSELAQIASIARADQRLASQRPTTSANEFSGPSVNRKKLNVQSDRYHTRIQRETEAQFTVVDEHGATYLVHGRTADTAGRAAELKAEISLEGKTVIGITSTGGDRATNAETQKALYVLGALQGQVNLFESPFQRYIWCPEEDFSWPENFESSDKVPKISDAQPLNTSQHRAVHHMLSNTNPNRVTVIQGPPGTGKTSVIAAYVCSAIAGGRRGIWLVAQTNVAVKNIAEKLAKIGFLDWKLLVSKDFHMGWHEHLYTVINNNMIRSDSFKHAHKLLKGCSVILSTLSMLSNPRIKNFTAFVPMATLVVDEASQISINDYIPALQQFPSLRKMCFIGDDKQLPPFGQDENEELKSIFEVPHLRSSAQMLDTQYRMPPHIGDFISTAVYDAQLASNPLHPIQIPESYFVDVEGGEEKRDGTSWKNAPERQAALKIAAKLQEEGKDYRIITPYDAQRNLLEKEMREMGLAWQDKCFNVDSFQGNEEDYIIISLVRTRGLGFLEDLRRTNVMLTRCKKGMFICTKWDFVTGTAANTLVGQMAQAWGTEAWKGSWEWDEPEQAQQDVA</sequence>
<protein>
    <recommendedName>
        <fullName evidence="6">DNA2/NAM7 helicase-like C-terminal domain-containing protein</fullName>
    </recommendedName>
</protein>
<comment type="caution">
    <text evidence="7">The sequence shown here is derived from an EMBL/GenBank/DDBJ whole genome shotgun (WGS) entry which is preliminary data.</text>
</comment>
<evidence type="ECO:0000256" key="3">
    <source>
        <dbReference type="ARBA" id="ARBA00022806"/>
    </source>
</evidence>
<keyword evidence="4" id="KW-0067">ATP-binding</keyword>
<name>A0A4Y9YFI3_9APHY</name>
<evidence type="ECO:0000259" key="6">
    <source>
        <dbReference type="Pfam" id="PF13087"/>
    </source>
</evidence>
<evidence type="ECO:0000256" key="2">
    <source>
        <dbReference type="ARBA" id="ARBA00022801"/>
    </source>
</evidence>
<dbReference type="InterPro" id="IPR050534">
    <property type="entry name" value="Coronavir_polyprotein_1ab"/>
</dbReference>
<dbReference type="Pfam" id="PF13087">
    <property type="entry name" value="AAA_12"/>
    <property type="match status" value="1"/>
</dbReference>
<evidence type="ECO:0000256" key="4">
    <source>
        <dbReference type="ARBA" id="ARBA00022840"/>
    </source>
</evidence>
<dbReference type="PANTHER" id="PTHR43788:SF8">
    <property type="entry name" value="DNA-BINDING PROTEIN SMUBP-2"/>
    <property type="match status" value="1"/>
</dbReference>
<evidence type="ECO:0000256" key="5">
    <source>
        <dbReference type="SAM" id="MobiDB-lite"/>
    </source>
</evidence>
<evidence type="ECO:0000313" key="7">
    <source>
        <dbReference type="EMBL" id="TFY60453.1"/>
    </source>
</evidence>
<evidence type="ECO:0000256" key="1">
    <source>
        <dbReference type="ARBA" id="ARBA00022741"/>
    </source>
</evidence>
<accession>A0A4Y9YFI3</accession>
<dbReference type="CDD" id="cd17934">
    <property type="entry name" value="DEXXQc_Upf1-like"/>
    <property type="match status" value="1"/>
</dbReference>
<dbReference type="Gene3D" id="3.40.50.300">
    <property type="entry name" value="P-loop containing nucleotide triphosphate hydrolases"/>
    <property type="match status" value="2"/>
</dbReference>
<dbReference type="InterPro" id="IPR047187">
    <property type="entry name" value="SF1_C_Upf1"/>
</dbReference>
<dbReference type="GO" id="GO:0005524">
    <property type="term" value="F:ATP binding"/>
    <property type="evidence" value="ECO:0007669"/>
    <property type="project" value="UniProtKB-KW"/>
</dbReference>
<reference evidence="7 8" key="1">
    <citation type="submission" date="2019-01" db="EMBL/GenBank/DDBJ databases">
        <title>Genome sequencing of the rare red list fungi Fomitopsis rosea.</title>
        <authorList>
            <person name="Buettner E."/>
            <person name="Kellner H."/>
        </authorList>
    </citation>
    <scope>NUCLEOTIDE SEQUENCE [LARGE SCALE GENOMIC DNA]</scope>
    <source>
        <strain evidence="7 8">DSM 105464</strain>
    </source>
</reference>
<feature type="domain" description="DNA2/NAM7 helicase-like C-terminal" evidence="6">
    <location>
        <begin position="580"/>
        <end position="737"/>
    </location>
</feature>
<dbReference type="CDD" id="cd18808">
    <property type="entry name" value="SF1_C_Upf1"/>
    <property type="match status" value="1"/>
</dbReference>
<dbReference type="AlphaFoldDB" id="A0A4Y9YFI3"/>
<dbReference type="InterPro" id="IPR041679">
    <property type="entry name" value="DNA2/NAM7-like_C"/>
</dbReference>
<dbReference type="Pfam" id="PF13245">
    <property type="entry name" value="AAA_19"/>
    <property type="match status" value="1"/>
</dbReference>
<evidence type="ECO:0000313" key="8">
    <source>
        <dbReference type="Proteomes" id="UP000298390"/>
    </source>
</evidence>
<keyword evidence="3" id="KW-0347">Helicase</keyword>
<keyword evidence="2" id="KW-0378">Hydrolase</keyword>
<organism evidence="7 8">
    <name type="scientific">Rhodofomes roseus</name>
    <dbReference type="NCBI Taxonomy" id="34475"/>
    <lineage>
        <taxon>Eukaryota</taxon>
        <taxon>Fungi</taxon>
        <taxon>Dikarya</taxon>
        <taxon>Basidiomycota</taxon>
        <taxon>Agaricomycotina</taxon>
        <taxon>Agaricomycetes</taxon>
        <taxon>Polyporales</taxon>
        <taxon>Rhodofomes</taxon>
    </lineage>
</organism>
<dbReference type="GO" id="GO:0043139">
    <property type="term" value="F:5'-3' DNA helicase activity"/>
    <property type="evidence" value="ECO:0007669"/>
    <property type="project" value="TreeGrafter"/>
</dbReference>
<keyword evidence="1" id="KW-0547">Nucleotide-binding</keyword>
<dbReference type="InterPro" id="IPR027417">
    <property type="entry name" value="P-loop_NTPase"/>
</dbReference>
<dbReference type="STRING" id="34475.A0A4Y9YFI3"/>
<dbReference type="SUPFAM" id="SSF52540">
    <property type="entry name" value="P-loop containing nucleoside triphosphate hydrolases"/>
    <property type="match status" value="1"/>
</dbReference>
<feature type="compositionally biased region" description="Polar residues" evidence="5">
    <location>
        <begin position="235"/>
        <end position="251"/>
    </location>
</feature>